<dbReference type="SUPFAM" id="SSF53187">
    <property type="entry name" value="Zn-dependent exopeptidases"/>
    <property type="match status" value="1"/>
</dbReference>
<dbReference type="AlphaFoldDB" id="A0A8H3LAI1"/>
<accession>A0A8H3LAI1</accession>
<name>A0A8H3LAI1_9GLOM</name>
<dbReference type="Proteomes" id="UP000615446">
    <property type="component" value="Unassembled WGS sequence"/>
</dbReference>
<reference evidence="1" key="1">
    <citation type="submission" date="2019-10" db="EMBL/GenBank/DDBJ databases">
        <title>Conservation and host-specific expression of non-tandemly repeated heterogenous ribosome RNA gene in arbuscular mycorrhizal fungi.</title>
        <authorList>
            <person name="Maeda T."/>
            <person name="Kobayashi Y."/>
            <person name="Nakagawa T."/>
            <person name="Ezawa T."/>
            <person name="Yamaguchi K."/>
            <person name="Bino T."/>
            <person name="Nishimoto Y."/>
            <person name="Shigenobu S."/>
            <person name="Kawaguchi M."/>
        </authorList>
    </citation>
    <scope>NUCLEOTIDE SEQUENCE</scope>
    <source>
        <strain evidence="1">HR1</strain>
    </source>
</reference>
<dbReference type="Gene3D" id="3.40.630.10">
    <property type="entry name" value="Zn peptidases"/>
    <property type="match status" value="1"/>
</dbReference>
<dbReference type="GO" id="GO:0016805">
    <property type="term" value="F:dipeptidase activity"/>
    <property type="evidence" value="ECO:0007669"/>
    <property type="project" value="TreeGrafter"/>
</dbReference>
<organism evidence="1 2">
    <name type="scientific">Rhizophagus clarus</name>
    <dbReference type="NCBI Taxonomy" id="94130"/>
    <lineage>
        <taxon>Eukaryota</taxon>
        <taxon>Fungi</taxon>
        <taxon>Fungi incertae sedis</taxon>
        <taxon>Mucoromycota</taxon>
        <taxon>Glomeromycotina</taxon>
        <taxon>Glomeromycetes</taxon>
        <taxon>Glomerales</taxon>
        <taxon>Glomeraceae</taxon>
        <taxon>Rhizophagus</taxon>
    </lineage>
</organism>
<comment type="caution">
    <text evidence="1">The sequence shown here is derived from an EMBL/GenBank/DDBJ whole genome shotgun (WGS) entry which is preliminary data.</text>
</comment>
<gene>
    <name evidence="1" type="ORF">RCL2_001074300</name>
</gene>
<sequence length="83" mass="9206">MCMYNQPFRICKLSILIIYLGLIAINGVVAAIVIKTVFEKYQIPVKVKLLDTPIEEDGGGGKILIIKAGAYDNVDVFLMVHPR</sequence>
<proteinExistence type="predicted"/>
<dbReference type="InterPro" id="IPR052030">
    <property type="entry name" value="Peptidase_M20/M20A_hydrolases"/>
</dbReference>
<dbReference type="PANTHER" id="PTHR30575">
    <property type="entry name" value="PEPTIDASE M20"/>
    <property type="match status" value="1"/>
</dbReference>
<evidence type="ECO:0000313" key="2">
    <source>
        <dbReference type="Proteomes" id="UP000615446"/>
    </source>
</evidence>
<protein>
    <submittedName>
        <fullName evidence="1">Uncharacterized protein</fullName>
    </submittedName>
</protein>
<dbReference type="EMBL" id="BLAL01000071">
    <property type="protein sequence ID" value="GES83589.1"/>
    <property type="molecule type" value="Genomic_DNA"/>
</dbReference>
<dbReference type="PANTHER" id="PTHR30575:SF0">
    <property type="entry name" value="XAA-ARG DIPEPTIDASE"/>
    <property type="match status" value="1"/>
</dbReference>
<evidence type="ECO:0000313" key="1">
    <source>
        <dbReference type="EMBL" id="GES83589.1"/>
    </source>
</evidence>